<evidence type="ECO:0000256" key="2">
    <source>
        <dbReference type="SAM" id="SignalP"/>
    </source>
</evidence>
<dbReference type="Proteomes" id="UP001497516">
    <property type="component" value="Chromosome 1"/>
</dbReference>
<feature type="signal peptide" evidence="2">
    <location>
        <begin position="1"/>
        <end position="31"/>
    </location>
</feature>
<keyword evidence="4" id="KW-1185">Reference proteome</keyword>
<organism evidence="3 4">
    <name type="scientific">Linum trigynum</name>
    <dbReference type="NCBI Taxonomy" id="586398"/>
    <lineage>
        <taxon>Eukaryota</taxon>
        <taxon>Viridiplantae</taxon>
        <taxon>Streptophyta</taxon>
        <taxon>Embryophyta</taxon>
        <taxon>Tracheophyta</taxon>
        <taxon>Spermatophyta</taxon>
        <taxon>Magnoliopsida</taxon>
        <taxon>eudicotyledons</taxon>
        <taxon>Gunneridae</taxon>
        <taxon>Pentapetalae</taxon>
        <taxon>rosids</taxon>
        <taxon>fabids</taxon>
        <taxon>Malpighiales</taxon>
        <taxon>Linaceae</taxon>
        <taxon>Linum</taxon>
    </lineage>
</organism>
<accession>A0AAV2CET1</accession>
<gene>
    <name evidence="3" type="ORF">LTRI10_LOCUS2574</name>
</gene>
<keyword evidence="2" id="KW-0732">Signal</keyword>
<evidence type="ECO:0000256" key="1">
    <source>
        <dbReference type="SAM" id="MobiDB-lite"/>
    </source>
</evidence>
<reference evidence="3 4" key="1">
    <citation type="submission" date="2024-04" db="EMBL/GenBank/DDBJ databases">
        <authorList>
            <person name="Fracassetti M."/>
        </authorList>
    </citation>
    <scope>NUCLEOTIDE SEQUENCE [LARGE SCALE GENOMIC DNA]</scope>
</reference>
<name>A0AAV2CET1_9ROSI</name>
<dbReference type="AlphaFoldDB" id="A0AAV2CET1"/>
<dbReference type="EMBL" id="OZ034813">
    <property type="protein sequence ID" value="CAL1354784.1"/>
    <property type="molecule type" value="Genomic_DNA"/>
</dbReference>
<feature type="chain" id="PRO_5043707563" evidence="2">
    <location>
        <begin position="32"/>
        <end position="100"/>
    </location>
</feature>
<proteinExistence type="predicted"/>
<protein>
    <submittedName>
        <fullName evidence="3">Uncharacterized protein</fullName>
    </submittedName>
</protein>
<evidence type="ECO:0000313" key="3">
    <source>
        <dbReference type="EMBL" id="CAL1354784.1"/>
    </source>
</evidence>
<feature type="region of interest" description="Disordered" evidence="1">
    <location>
        <begin position="80"/>
        <end position="100"/>
    </location>
</feature>
<sequence length="100" mass="11316">MCGMMAFKRISISSSRNAWLLILLVSTLLLANNSHHHQVVAARPILGRVSSSSMHDHRSQGRLEERLMMKSKTHTARILRVFSRSDDPHKGNYGSPIPKR</sequence>
<evidence type="ECO:0000313" key="4">
    <source>
        <dbReference type="Proteomes" id="UP001497516"/>
    </source>
</evidence>